<dbReference type="GeneID" id="47763399"/>
<evidence type="ECO:0000259" key="4">
    <source>
        <dbReference type="PROSITE" id="PS01124"/>
    </source>
</evidence>
<dbReference type="Proteomes" id="UP000196842">
    <property type="component" value="Chromosome I"/>
</dbReference>
<dbReference type="SUPFAM" id="SSF46689">
    <property type="entry name" value="Homeodomain-like"/>
    <property type="match status" value="1"/>
</dbReference>
<dbReference type="GO" id="GO:0000976">
    <property type="term" value="F:transcription cis-regulatory region binding"/>
    <property type="evidence" value="ECO:0007669"/>
    <property type="project" value="TreeGrafter"/>
</dbReference>
<feature type="domain" description="HTH araC/xylS-type" evidence="4">
    <location>
        <begin position="242"/>
        <end position="340"/>
    </location>
</feature>
<keyword evidence="2" id="KW-0238">DNA-binding</keyword>
<dbReference type="KEGG" id="pvd:CFBP1590__1733"/>
<evidence type="ECO:0000256" key="1">
    <source>
        <dbReference type="ARBA" id="ARBA00023015"/>
    </source>
</evidence>
<dbReference type="AlphaFoldDB" id="A0A1Y6JHP0"/>
<dbReference type="GO" id="GO:0005829">
    <property type="term" value="C:cytosol"/>
    <property type="evidence" value="ECO:0007669"/>
    <property type="project" value="TreeGrafter"/>
</dbReference>
<dbReference type="Gene3D" id="1.10.10.60">
    <property type="entry name" value="Homeodomain-like"/>
    <property type="match status" value="1"/>
</dbReference>
<evidence type="ECO:0000313" key="6">
    <source>
        <dbReference type="Proteomes" id="UP000196842"/>
    </source>
</evidence>
<dbReference type="RefSeq" id="WP_088234830.1">
    <property type="nucleotide sequence ID" value="NZ_LT855380.1"/>
</dbReference>
<evidence type="ECO:0000256" key="2">
    <source>
        <dbReference type="ARBA" id="ARBA00023125"/>
    </source>
</evidence>
<dbReference type="PANTHER" id="PTHR47894:SF1">
    <property type="entry name" value="HTH-TYPE TRANSCRIPTIONAL REGULATOR VQSM"/>
    <property type="match status" value="1"/>
</dbReference>
<dbReference type="InterPro" id="IPR009057">
    <property type="entry name" value="Homeodomain-like_sf"/>
</dbReference>
<dbReference type="SMART" id="SM00342">
    <property type="entry name" value="HTH_ARAC"/>
    <property type="match status" value="1"/>
</dbReference>
<dbReference type="Pfam" id="PF12625">
    <property type="entry name" value="Arabinose_bd"/>
    <property type="match status" value="1"/>
</dbReference>
<dbReference type="Pfam" id="PF12833">
    <property type="entry name" value="HTH_18"/>
    <property type="match status" value="1"/>
</dbReference>
<keyword evidence="3" id="KW-0804">Transcription</keyword>
<protein>
    <submittedName>
        <fullName evidence="5">AraC family transcriptional regulator</fullName>
    </submittedName>
</protein>
<dbReference type="InterPro" id="IPR032687">
    <property type="entry name" value="AraC-type_N"/>
</dbReference>
<sequence length="360" mass="40679">MNGKRSSALEYSVWPGWRLLMQDAGVTAPPVLRRAQLPGDLFARRSVRLNSAEFFRLWEAIEAEAQSLQPTVPTPLQIARVMSADWFDPELFAALCSANMRAAMERLATYIRLIAPMAIRMVRNDEHTTITLDFLTASQPPPAVFLIFKMVLFVQLARLATRTQVNPLQISWPLPDDFEKDSDLYAAFFGIPVTHSAVTMLVLDNADMDRPFLTENHRMWLFFEPDLRQRLSDLDRTCGMLERVRSALLESLPAGEVSMQAVGRKLGVSTRTLQRRLQSEGTTFQQRLDTLRESLAHHYLRNTAMSSAEISFLLGFEDPNSFARAFQAWTGKTPGAVRNEKAADEIDYEAGLTVSKPGRR</sequence>
<accession>A0A1Y6JHP0</accession>
<dbReference type="InterPro" id="IPR018060">
    <property type="entry name" value="HTH_AraC"/>
</dbReference>
<dbReference type="GO" id="GO:0003700">
    <property type="term" value="F:DNA-binding transcription factor activity"/>
    <property type="evidence" value="ECO:0007669"/>
    <property type="project" value="InterPro"/>
</dbReference>
<proteinExistence type="predicted"/>
<gene>
    <name evidence="5" type="ORF">CFBP1590__1733</name>
</gene>
<dbReference type="EMBL" id="LT855380">
    <property type="protein sequence ID" value="SMS09319.1"/>
    <property type="molecule type" value="Genomic_DNA"/>
</dbReference>
<name>A0A1Y6JHP0_PSEVI</name>
<reference evidence="5 6" key="1">
    <citation type="submission" date="2017-05" db="EMBL/GenBank/DDBJ databases">
        <authorList>
            <person name="Song R."/>
            <person name="Chenine A.L."/>
            <person name="Ruprecht R.M."/>
        </authorList>
    </citation>
    <scope>NUCLEOTIDE SEQUENCE [LARGE SCALE GENOMIC DNA]</scope>
    <source>
        <strain evidence="5 6">CFBP 1590</strain>
    </source>
</reference>
<dbReference type="PANTHER" id="PTHR47894">
    <property type="entry name" value="HTH-TYPE TRANSCRIPTIONAL REGULATOR GADX"/>
    <property type="match status" value="1"/>
</dbReference>
<evidence type="ECO:0000256" key="3">
    <source>
        <dbReference type="ARBA" id="ARBA00023163"/>
    </source>
</evidence>
<organism evidence="5 6">
    <name type="scientific">Pseudomonas viridiflava</name>
    <name type="common">Phytomonas viridiflava</name>
    <dbReference type="NCBI Taxonomy" id="33069"/>
    <lineage>
        <taxon>Bacteria</taxon>
        <taxon>Pseudomonadati</taxon>
        <taxon>Pseudomonadota</taxon>
        <taxon>Gammaproteobacteria</taxon>
        <taxon>Pseudomonadales</taxon>
        <taxon>Pseudomonadaceae</taxon>
        <taxon>Pseudomonas</taxon>
    </lineage>
</organism>
<keyword evidence="1" id="KW-0805">Transcription regulation</keyword>
<evidence type="ECO:0000313" key="5">
    <source>
        <dbReference type="EMBL" id="SMS09319.1"/>
    </source>
</evidence>
<dbReference type="PROSITE" id="PS01124">
    <property type="entry name" value="HTH_ARAC_FAMILY_2"/>
    <property type="match status" value="1"/>
</dbReference>